<dbReference type="AlphaFoldDB" id="A0A0F9AQI1"/>
<name>A0A0F9AQI1_9ZZZZ</name>
<gene>
    <name evidence="1" type="ORF">LCGC14_2621670</name>
</gene>
<evidence type="ECO:0000313" key="1">
    <source>
        <dbReference type="EMBL" id="KKL03882.1"/>
    </source>
</evidence>
<protein>
    <submittedName>
        <fullName evidence="1">Uncharacterized protein</fullName>
    </submittedName>
</protein>
<reference evidence="1" key="1">
    <citation type="journal article" date="2015" name="Nature">
        <title>Complex archaea that bridge the gap between prokaryotes and eukaryotes.</title>
        <authorList>
            <person name="Spang A."/>
            <person name="Saw J.H."/>
            <person name="Jorgensen S.L."/>
            <person name="Zaremba-Niedzwiedzka K."/>
            <person name="Martijn J."/>
            <person name="Lind A.E."/>
            <person name="van Eijk R."/>
            <person name="Schleper C."/>
            <person name="Guy L."/>
            <person name="Ettema T.J."/>
        </authorList>
    </citation>
    <scope>NUCLEOTIDE SEQUENCE</scope>
</reference>
<sequence length="228" mass="27813">MSKKCKICNKKFNAVKCHFTCSLKCSLINQKLVLKNYYQKNKKRLVQVNKKWRKNNKKRIKELRKKYYKENREKLIFKIKKFREENPLYCKKYQKNYRKNHRKQRNEYNRNKYNSDIIYKLTERLRGRIIKALKRNSKSAKTKQLIGCSITQLKEHLEKQFKNGMSWQNWGTGSNGKDKIEWHIDHLKPCASFELSKPKEQLKCFNYTNLQPLWAYENLKKGKKCLKY</sequence>
<accession>A0A0F9AQI1</accession>
<comment type="caution">
    <text evidence="1">The sequence shown here is derived from an EMBL/GenBank/DDBJ whole genome shotgun (WGS) entry which is preliminary data.</text>
</comment>
<dbReference type="EMBL" id="LAZR01044750">
    <property type="protein sequence ID" value="KKL03882.1"/>
    <property type="molecule type" value="Genomic_DNA"/>
</dbReference>
<proteinExistence type="predicted"/>
<organism evidence="1">
    <name type="scientific">marine sediment metagenome</name>
    <dbReference type="NCBI Taxonomy" id="412755"/>
    <lineage>
        <taxon>unclassified sequences</taxon>
        <taxon>metagenomes</taxon>
        <taxon>ecological metagenomes</taxon>
    </lineage>
</organism>